<reference evidence="4" key="4">
    <citation type="submission" date="2013-11" db="EMBL/GenBank/DDBJ databases">
        <title>The Genome Sequence of Phytophthora parasitica IAC_01/95.</title>
        <authorList>
            <consortium name="The Broad Institute Genomics Platform"/>
            <person name="Russ C."/>
            <person name="Tyler B."/>
            <person name="Panabieres F."/>
            <person name="Shan W."/>
            <person name="Tripathy S."/>
            <person name="Grunwald N."/>
            <person name="Machado M."/>
            <person name="Johnson C.S."/>
            <person name="Arredondo F."/>
            <person name="Hong C."/>
            <person name="Coffey M."/>
            <person name="Young S.K."/>
            <person name="Zeng Q."/>
            <person name="Gargeya S."/>
            <person name="Fitzgerald M."/>
            <person name="Abouelleil A."/>
            <person name="Alvarado L."/>
            <person name="Chapman S.B."/>
            <person name="Gainer-Dewar J."/>
            <person name="Goldberg J."/>
            <person name="Griggs A."/>
            <person name="Gujja S."/>
            <person name="Hansen M."/>
            <person name="Howarth C."/>
            <person name="Imamovic A."/>
            <person name="Ireland A."/>
            <person name="Larimer J."/>
            <person name="McCowan C."/>
            <person name="Murphy C."/>
            <person name="Pearson M."/>
            <person name="Poon T.W."/>
            <person name="Priest M."/>
            <person name="Roberts A."/>
            <person name="Saif S."/>
            <person name="Shea T."/>
            <person name="Sykes S."/>
            <person name="Wortman J."/>
            <person name="Nusbaum C."/>
            <person name="Birren B."/>
        </authorList>
    </citation>
    <scope>NUCLEOTIDE SEQUENCE [LARGE SCALE GENOMIC DNA]</scope>
    <source>
        <strain evidence="4">IAC_01/95</strain>
    </source>
</reference>
<dbReference type="Proteomes" id="UP000054532">
    <property type="component" value="Unassembled WGS sequence"/>
</dbReference>
<evidence type="ECO:0000313" key="3">
    <source>
        <dbReference type="EMBL" id="ETL78048.1"/>
    </source>
</evidence>
<accession>W2FKT5</accession>
<organism evidence="1">
    <name type="scientific">Phytophthora nicotianae</name>
    <name type="common">Potato buckeye rot agent</name>
    <name type="synonym">Phytophthora parasitica</name>
    <dbReference type="NCBI Taxonomy" id="4792"/>
    <lineage>
        <taxon>Eukaryota</taxon>
        <taxon>Sar</taxon>
        <taxon>Stramenopiles</taxon>
        <taxon>Oomycota</taxon>
        <taxon>Peronosporomycetes</taxon>
        <taxon>Peronosporales</taxon>
        <taxon>Peronosporaceae</taxon>
        <taxon>Phytophthora</taxon>
    </lineage>
</organism>
<dbReference type="EMBL" id="KI676658">
    <property type="protein sequence ID" value="ETL24832.1"/>
    <property type="molecule type" value="Genomic_DNA"/>
</dbReference>
<dbReference type="EMBL" id="KI683374">
    <property type="protein sequence ID" value="ETL78048.1"/>
    <property type="molecule type" value="Genomic_DNA"/>
</dbReference>
<protein>
    <submittedName>
        <fullName evidence="1">Uncharacterized protein</fullName>
    </submittedName>
</protein>
<gene>
    <name evidence="4" type="ORF">L914_21091</name>
    <name evidence="1" type="ORF">L915_21357</name>
    <name evidence="2" type="ORF">L916_21228</name>
    <name evidence="3" type="ORF">L917_21082</name>
</gene>
<dbReference type="EMBL" id="KI696580">
    <property type="protein sequence ID" value="ETM31318.1"/>
    <property type="molecule type" value="Genomic_DNA"/>
</dbReference>
<dbReference type="Proteomes" id="UP000054423">
    <property type="component" value="Unassembled WGS sequence"/>
</dbReference>
<dbReference type="Proteomes" id="UP000053864">
    <property type="component" value="Unassembled WGS sequence"/>
</dbReference>
<evidence type="ECO:0000313" key="4">
    <source>
        <dbReference type="EMBL" id="ETM31318.1"/>
    </source>
</evidence>
<dbReference type="EMBL" id="KI689830">
    <property type="protein sequence ID" value="ETK71392.1"/>
    <property type="molecule type" value="Genomic_DNA"/>
</dbReference>
<dbReference type="AlphaFoldDB" id="W2FKT5"/>
<evidence type="ECO:0000313" key="1">
    <source>
        <dbReference type="EMBL" id="ETK71392.1"/>
    </source>
</evidence>
<reference evidence="1" key="2">
    <citation type="submission" date="2013-11" db="EMBL/GenBank/DDBJ databases">
        <title>The Genome Sequence of Phytophthora parasitica CJ02B3.</title>
        <authorList>
            <consortium name="The Broad Institute Genomics Platform"/>
            <person name="Russ C."/>
            <person name="Tyler B."/>
            <person name="Panabieres F."/>
            <person name="Shan W."/>
            <person name="Tripathy S."/>
            <person name="Grunwald N."/>
            <person name="Machado M."/>
            <person name="Johnson C.S."/>
            <person name="Arredondo F."/>
            <person name="Hong C."/>
            <person name="Coffey M."/>
            <person name="Young S.K."/>
            <person name="Zeng Q."/>
            <person name="Gargeya S."/>
            <person name="Fitzgerald M."/>
            <person name="Abouelleil A."/>
            <person name="Alvarado L."/>
            <person name="Chapman S.B."/>
            <person name="Gainer-Dewar J."/>
            <person name="Goldberg J."/>
            <person name="Griggs A."/>
            <person name="Gujja S."/>
            <person name="Hansen M."/>
            <person name="Howarth C."/>
            <person name="Imamovic A."/>
            <person name="Ireland A."/>
            <person name="Larimer J."/>
            <person name="McCowan C."/>
            <person name="Murphy C."/>
            <person name="Pearson M."/>
            <person name="Poon T.W."/>
            <person name="Priest M."/>
            <person name="Roberts A."/>
            <person name="Saif S."/>
            <person name="Shea T."/>
            <person name="Sykes S."/>
            <person name="Wortman J."/>
            <person name="Nusbaum C."/>
            <person name="Birren B."/>
        </authorList>
    </citation>
    <scope>NUCLEOTIDE SEQUENCE [LARGE SCALE GENOMIC DNA]</scope>
    <source>
        <strain evidence="1">CJ02B3</strain>
    </source>
</reference>
<sequence length="36" mass="4122">MVHFWLVQAVCPTKFLSMPSKLLYNKKLAATTIRKG</sequence>
<name>W2FKT5_PHYNI</name>
<dbReference type="Proteomes" id="UP000053236">
    <property type="component" value="Unassembled WGS sequence"/>
</dbReference>
<reference evidence="2" key="3">
    <citation type="submission" date="2013-11" db="EMBL/GenBank/DDBJ databases">
        <title>The Genome Sequence of Phytophthora parasitica CJ05E6.</title>
        <authorList>
            <consortium name="The Broad Institute Genomics Platform"/>
            <person name="Russ C."/>
            <person name="Tyler B."/>
            <person name="Panabieres F."/>
            <person name="Shan W."/>
            <person name="Tripathy S."/>
            <person name="Grunwald N."/>
            <person name="Machado M."/>
            <person name="Johnson C.S."/>
            <person name="Arredondo F."/>
            <person name="Hong C."/>
            <person name="Coffey M."/>
            <person name="Young S.K."/>
            <person name="Zeng Q."/>
            <person name="Gargeya S."/>
            <person name="Fitzgerald M."/>
            <person name="Abouelleil A."/>
            <person name="Alvarado L."/>
            <person name="Chapman S.B."/>
            <person name="Gainer-Dewar J."/>
            <person name="Goldberg J."/>
            <person name="Griggs A."/>
            <person name="Gujja S."/>
            <person name="Hansen M."/>
            <person name="Howarth C."/>
            <person name="Imamovic A."/>
            <person name="Ireland A."/>
            <person name="Larimer J."/>
            <person name="McCowan C."/>
            <person name="Murphy C."/>
            <person name="Pearson M."/>
            <person name="Poon T.W."/>
            <person name="Priest M."/>
            <person name="Roberts A."/>
            <person name="Saif S."/>
            <person name="Shea T."/>
            <person name="Sykes S."/>
            <person name="Wortman J."/>
            <person name="Nusbaum C."/>
            <person name="Birren B."/>
        </authorList>
    </citation>
    <scope>NUCLEOTIDE SEQUENCE [LARGE SCALE GENOMIC DNA]</scope>
    <source>
        <strain evidence="2">CJ05E6</strain>
    </source>
</reference>
<proteinExistence type="predicted"/>
<evidence type="ECO:0000313" key="2">
    <source>
        <dbReference type="EMBL" id="ETL24832.1"/>
    </source>
</evidence>
<reference evidence="3" key="1">
    <citation type="submission" date="2013-11" db="EMBL/GenBank/DDBJ databases">
        <title>The Genome Sequence of Phytophthora parasitica CHvinca01.</title>
        <authorList>
            <consortium name="The Broad Institute Genomics Platform"/>
            <person name="Russ C."/>
            <person name="Tyler B."/>
            <person name="Panabieres F."/>
            <person name="Shan W."/>
            <person name="Tripathy S."/>
            <person name="Grunwald N."/>
            <person name="Machado M."/>
            <person name="Johnson C.S."/>
            <person name="Arredondo F."/>
            <person name="Hong C."/>
            <person name="Coffey M."/>
            <person name="Young S.K."/>
            <person name="Zeng Q."/>
            <person name="Gargeya S."/>
            <person name="Fitzgerald M."/>
            <person name="Abouelleil A."/>
            <person name="Alvarado L."/>
            <person name="Chapman S.B."/>
            <person name="Gainer-Dewar J."/>
            <person name="Goldberg J."/>
            <person name="Griggs A."/>
            <person name="Gujja S."/>
            <person name="Hansen M."/>
            <person name="Howarth C."/>
            <person name="Imamovic A."/>
            <person name="Ireland A."/>
            <person name="Larimer J."/>
            <person name="McCowan C."/>
            <person name="Murphy C."/>
            <person name="Pearson M."/>
            <person name="Poon T.W."/>
            <person name="Priest M."/>
            <person name="Roberts A."/>
            <person name="Saif S."/>
            <person name="Shea T."/>
            <person name="Sykes S."/>
            <person name="Wortman J."/>
            <person name="Nusbaum C."/>
            <person name="Birren B."/>
        </authorList>
    </citation>
    <scope>NUCLEOTIDE SEQUENCE [LARGE SCALE GENOMIC DNA]</scope>
    <source>
        <strain evidence="3">CHvinca01</strain>
    </source>
</reference>